<accession>V2UBK8</accession>
<evidence type="ECO:0000313" key="1">
    <source>
        <dbReference type="EMBL" id="ESK51873.1"/>
    </source>
</evidence>
<name>V2UBK8_9GAMM</name>
<comment type="caution">
    <text evidence="1">The sequence shown here is derived from an EMBL/GenBank/DDBJ whole genome shotgun (WGS) entry which is preliminary data.</text>
</comment>
<keyword evidence="2" id="KW-1185">Reference proteome</keyword>
<dbReference type="HOGENOM" id="CLU_140147_0_0_6"/>
<sequence>MNQDLSVDNTVLFESPRARARFVSAKEQAKDFIKKKRKYRRPDFPRMILDLRNLGWSHEKIAFVLDVKNSSTVSAWATGSKPFFEHGEQFIELWRDQTKVDRVPRIGELDYHYEIGQLGLGIPRNQIYFYPHPTRAEVATEQLHVTLDTFAEQIGLSFD</sequence>
<protein>
    <submittedName>
        <fullName evidence="1">Uncharacterized protein</fullName>
    </submittedName>
</protein>
<evidence type="ECO:0000313" key="2">
    <source>
        <dbReference type="Proteomes" id="UP000018418"/>
    </source>
</evidence>
<dbReference type="Proteomes" id="UP000018418">
    <property type="component" value="Unassembled WGS sequence"/>
</dbReference>
<dbReference type="EMBL" id="AYEU01000004">
    <property type="protein sequence ID" value="ESK51873.1"/>
    <property type="molecule type" value="Genomic_DNA"/>
</dbReference>
<gene>
    <name evidence="1" type="ORF">P255_00968</name>
</gene>
<proteinExistence type="predicted"/>
<reference evidence="1 2" key="1">
    <citation type="submission" date="2013-10" db="EMBL/GenBank/DDBJ databases">
        <title>The Genome Sequence of Acinetobacter brisouii CIP 110357.</title>
        <authorList>
            <consortium name="The Broad Institute Genomics Platform"/>
            <consortium name="The Broad Institute Genome Sequencing Center for Infectious Disease"/>
            <person name="Cerqueira G."/>
            <person name="Feldgarden M."/>
            <person name="Courvalin P."/>
            <person name="Grillot-Courvalin C."/>
            <person name="Clermont D."/>
            <person name="Rocha E."/>
            <person name="Yoon E.-J."/>
            <person name="Nemec A."/>
            <person name="Young S.K."/>
            <person name="Zeng Q."/>
            <person name="Gargeya S."/>
            <person name="Fitzgerald M."/>
            <person name="Abouelleil A."/>
            <person name="Alvarado L."/>
            <person name="Berlin A.M."/>
            <person name="Chapman S.B."/>
            <person name="Gainer-Dewar J."/>
            <person name="Goldberg J."/>
            <person name="Gnerre S."/>
            <person name="Griggs A."/>
            <person name="Gujja S."/>
            <person name="Hansen M."/>
            <person name="Howarth C."/>
            <person name="Imamovic A."/>
            <person name="Ireland A."/>
            <person name="Larimer J."/>
            <person name="McCowan C."/>
            <person name="Murphy C."/>
            <person name="Pearson M."/>
            <person name="Poon T.W."/>
            <person name="Priest M."/>
            <person name="Roberts A."/>
            <person name="Saif S."/>
            <person name="Shea T."/>
            <person name="Sykes S."/>
            <person name="Wortman J."/>
            <person name="Nusbaum C."/>
            <person name="Birren B."/>
        </authorList>
    </citation>
    <scope>NUCLEOTIDE SEQUENCE [LARGE SCALE GENOMIC DNA]</scope>
    <source>
        <strain evidence="1 2">CIP 110357</strain>
    </source>
</reference>
<dbReference type="RefSeq" id="WP_004900960.1">
    <property type="nucleotide sequence ID" value="NZ_BBTI01000029.1"/>
</dbReference>
<dbReference type="PATRIC" id="fig|1341683.3.peg.958"/>
<organism evidence="1 2">
    <name type="scientific">Acinetobacter brisouii CIP 110357</name>
    <dbReference type="NCBI Taxonomy" id="1341683"/>
    <lineage>
        <taxon>Bacteria</taxon>
        <taxon>Pseudomonadati</taxon>
        <taxon>Pseudomonadota</taxon>
        <taxon>Gammaproteobacteria</taxon>
        <taxon>Moraxellales</taxon>
        <taxon>Moraxellaceae</taxon>
        <taxon>Acinetobacter</taxon>
    </lineage>
</organism>
<dbReference type="AlphaFoldDB" id="V2UBK8"/>